<evidence type="ECO:0000313" key="2">
    <source>
        <dbReference type="EMBL" id="PIN04050.1"/>
    </source>
</evidence>
<evidence type="ECO:0000256" key="1">
    <source>
        <dbReference type="SAM" id="MobiDB-lite"/>
    </source>
</evidence>
<feature type="compositionally biased region" description="Basic and acidic residues" evidence="1">
    <location>
        <begin position="106"/>
        <end position="122"/>
    </location>
</feature>
<proteinExistence type="predicted"/>
<feature type="region of interest" description="Disordered" evidence="1">
    <location>
        <begin position="1"/>
        <end position="231"/>
    </location>
</feature>
<accession>A0A2G9GGB3</accession>
<dbReference type="PANTHER" id="PTHR37187">
    <property type="entry name" value="EXPRESSED PROTEIN"/>
    <property type="match status" value="1"/>
</dbReference>
<dbReference type="PANTHER" id="PTHR37187:SF7">
    <property type="entry name" value="EXPRESSED PROTEIN"/>
    <property type="match status" value="1"/>
</dbReference>
<evidence type="ECO:0000313" key="3">
    <source>
        <dbReference type="Proteomes" id="UP000231279"/>
    </source>
</evidence>
<feature type="compositionally biased region" description="Basic and acidic residues" evidence="1">
    <location>
        <begin position="258"/>
        <end position="269"/>
    </location>
</feature>
<dbReference type="Proteomes" id="UP000231279">
    <property type="component" value="Unassembled WGS sequence"/>
</dbReference>
<dbReference type="AlphaFoldDB" id="A0A2G9GGB3"/>
<keyword evidence="3" id="KW-1185">Reference proteome</keyword>
<sequence>MPSGAKKRKAAKKKKESQPNNHSIPSPASTHSHGDEDVKHQQDKDSDAGGVSSPASQDHHSHQNILTEGEEAELEKQRSLSNPPPEQELKIEGGQKNVVVEENVIEVEREFKTKDESDKKNGSVEQDEATRKSCGGSSGSSSGESSDDENFGMKNNQAAGDVAPVVDLVKISDSSSGKSSEAIHSAPVNKAGDSVENTPSVVESVLNKNDAEKPSSAEDKVGTSTASADAALERKEEEIVQSVMNTATNPNECVTQETGDKLTLPHDAPRPTGVKHKTNSGVTEPSSVPPQGPVQRTSWKSCCGLFEVFSGSST</sequence>
<protein>
    <submittedName>
        <fullName evidence="2">Uncharacterized protein</fullName>
    </submittedName>
</protein>
<feature type="region of interest" description="Disordered" evidence="1">
    <location>
        <begin position="243"/>
        <end position="297"/>
    </location>
</feature>
<feature type="compositionally biased region" description="Low complexity" evidence="1">
    <location>
        <begin position="133"/>
        <end position="144"/>
    </location>
</feature>
<feature type="compositionally biased region" description="Basic and acidic residues" evidence="1">
    <location>
        <begin position="32"/>
        <end position="47"/>
    </location>
</feature>
<feature type="compositionally biased region" description="Polar residues" evidence="1">
    <location>
        <begin position="18"/>
        <end position="31"/>
    </location>
</feature>
<comment type="caution">
    <text evidence="2">The sequence shown here is derived from an EMBL/GenBank/DDBJ whole genome shotgun (WGS) entry which is preliminary data.</text>
</comment>
<name>A0A2G9GGB3_9LAMI</name>
<gene>
    <name evidence="2" type="ORF">CDL12_23420</name>
</gene>
<organism evidence="2 3">
    <name type="scientific">Handroanthus impetiginosus</name>
    <dbReference type="NCBI Taxonomy" id="429701"/>
    <lineage>
        <taxon>Eukaryota</taxon>
        <taxon>Viridiplantae</taxon>
        <taxon>Streptophyta</taxon>
        <taxon>Embryophyta</taxon>
        <taxon>Tracheophyta</taxon>
        <taxon>Spermatophyta</taxon>
        <taxon>Magnoliopsida</taxon>
        <taxon>eudicotyledons</taxon>
        <taxon>Gunneridae</taxon>
        <taxon>Pentapetalae</taxon>
        <taxon>asterids</taxon>
        <taxon>lamiids</taxon>
        <taxon>Lamiales</taxon>
        <taxon>Bignoniaceae</taxon>
        <taxon>Crescentiina</taxon>
        <taxon>Tabebuia alliance</taxon>
        <taxon>Handroanthus</taxon>
    </lineage>
</organism>
<dbReference type="EMBL" id="NKXS01005292">
    <property type="protein sequence ID" value="PIN04050.1"/>
    <property type="molecule type" value="Genomic_DNA"/>
</dbReference>
<feature type="compositionally biased region" description="Polar residues" evidence="1">
    <location>
        <begin position="243"/>
        <end position="257"/>
    </location>
</feature>
<reference evidence="3" key="1">
    <citation type="journal article" date="2018" name="Gigascience">
        <title>Genome assembly of the Pink Ipe (Handroanthus impetiginosus, Bignoniaceae), a highly valued, ecologically keystone Neotropical timber forest tree.</title>
        <authorList>
            <person name="Silva-Junior O.B."/>
            <person name="Grattapaglia D."/>
            <person name="Novaes E."/>
            <person name="Collevatti R.G."/>
        </authorList>
    </citation>
    <scope>NUCLEOTIDE SEQUENCE [LARGE SCALE GENOMIC DNA]</scope>
    <source>
        <strain evidence="3">cv. UFG-1</strain>
    </source>
</reference>
<dbReference type="OrthoDB" id="914290at2759"/>
<feature type="compositionally biased region" description="Basic and acidic residues" evidence="1">
    <location>
        <begin position="209"/>
        <end position="221"/>
    </location>
</feature>
<feature type="compositionally biased region" description="Basic residues" evidence="1">
    <location>
        <begin position="1"/>
        <end position="15"/>
    </location>
</feature>